<keyword evidence="3" id="KW-1185">Reference proteome</keyword>
<evidence type="ECO:0000256" key="1">
    <source>
        <dbReference type="SAM" id="SignalP"/>
    </source>
</evidence>
<dbReference type="RefSeq" id="WP_091840557.1">
    <property type="nucleotide sequence ID" value="NZ_FOAN01000009.1"/>
</dbReference>
<evidence type="ECO:0000313" key="3">
    <source>
        <dbReference type="Proteomes" id="UP000199664"/>
    </source>
</evidence>
<feature type="chain" id="PRO_5011783317" evidence="1">
    <location>
        <begin position="23"/>
        <end position="98"/>
    </location>
</feature>
<dbReference type="OrthoDB" id="8163066at2"/>
<dbReference type="AlphaFoldDB" id="A0A1H7X2F4"/>
<accession>A0A1H7X2F4</accession>
<protein>
    <submittedName>
        <fullName evidence="2">Peptidase propeptide and YPEB domain-containing protein</fullName>
    </submittedName>
</protein>
<evidence type="ECO:0000313" key="2">
    <source>
        <dbReference type="EMBL" id="SEM27765.1"/>
    </source>
</evidence>
<organism evidence="2 3">
    <name type="scientific">Bosea lupini</name>
    <dbReference type="NCBI Taxonomy" id="1036779"/>
    <lineage>
        <taxon>Bacteria</taxon>
        <taxon>Pseudomonadati</taxon>
        <taxon>Pseudomonadota</taxon>
        <taxon>Alphaproteobacteria</taxon>
        <taxon>Hyphomicrobiales</taxon>
        <taxon>Boseaceae</taxon>
        <taxon>Bosea</taxon>
    </lineage>
</organism>
<gene>
    <name evidence="2" type="ORF">SAMN04515666_109136</name>
</gene>
<proteinExistence type="predicted"/>
<dbReference type="STRING" id="1036779.SAMN04515666_109136"/>
<name>A0A1H7X2F4_9HYPH</name>
<dbReference type="Proteomes" id="UP000199664">
    <property type="component" value="Unassembled WGS sequence"/>
</dbReference>
<keyword evidence="1" id="KW-0732">Signal</keyword>
<sequence>MSRLSMLAALLLAVGLAGHASASASAEAKPQNPATATAPKITESQARSIAFRHGLVHIEEIALSDWRWEIAGRAQGGVEVTLDLNAYDGSVVGGAAAP</sequence>
<feature type="signal peptide" evidence="1">
    <location>
        <begin position="1"/>
        <end position="22"/>
    </location>
</feature>
<reference evidence="3" key="1">
    <citation type="submission" date="2016-10" db="EMBL/GenBank/DDBJ databases">
        <authorList>
            <person name="Varghese N."/>
            <person name="Submissions S."/>
        </authorList>
    </citation>
    <scope>NUCLEOTIDE SEQUENCE [LARGE SCALE GENOMIC DNA]</scope>
    <source>
        <strain evidence="3">LMG 26383,CCUG 61248,R- 45681</strain>
    </source>
</reference>
<dbReference type="EMBL" id="FOAN01000009">
    <property type="protein sequence ID" value="SEM27765.1"/>
    <property type="molecule type" value="Genomic_DNA"/>
</dbReference>